<comment type="similarity">
    <text evidence="1">Belongs to the methyltransferase superfamily. RsmH family.</text>
</comment>
<dbReference type="AlphaFoldDB" id="A0A4E0R1G6"/>
<comment type="caution">
    <text evidence="6">The sequence shown here is derived from an EMBL/GenBank/DDBJ whole genome shotgun (WGS) entry which is preliminary data.</text>
</comment>
<dbReference type="InterPro" id="IPR029063">
    <property type="entry name" value="SAM-dependent_MTases_sf"/>
</dbReference>
<dbReference type="PANTHER" id="PTHR11265">
    <property type="entry name" value="S-ADENOSYL-METHYLTRANSFERASE MRAW"/>
    <property type="match status" value="1"/>
</dbReference>
<evidence type="ECO:0000256" key="4">
    <source>
        <dbReference type="ARBA" id="ARBA00022691"/>
    </source>
</evidence>
<evidence type="ECO:0000256" key="3">
    <source>
        <dbReference type="ARBA" id="ARBA00022679"/>
    </source>
</evidence>
<evidence type="ECO:0000256" key="2">
    <source>
        <dbReference type="ARBA" id="ARBA00022603"/>
    </source>
</evidence>
<keyword evidence="2 6" id="KW-0489">Methyltransferase</keyword>
<dbReference type="SUPFAM" id="SSF81799">
    <property type="entry name" value="Putative methyltransferase TM0872, insert domain"/>
    <property type="match status" value="1"/>
</dbReference>
<evidence type="ECO:0000256" key="1">
    <source>
        <dbReference type="ARBA" id="ARBA00010396"/>
    </source>
</evidence>
<reference evidence="6" key="1">
    <citation type="submission" date="2019-03" db="EMBL/GenBank/DDBJ databases">
        <title>Improved annotation for the trematode Fasciola hepatica.</title>
        <authorList>
            <person name="Choi Y.-J."/>
            <person name="Martin J."/>
            <person name="Mitreva M."/>
        </authorList>
    </citation>
    <scope>NUCLEOTIDE SEQUENCE [LARGE SCALE GENOMIC DNA]</scope>
</reference>
<proteinExistence type="inferred from homology"/>
<dbReference type="Gene3D" id="1.10.150.170">
    <property type="entry name" value="Putative methyltransferase TM0872, insert domain"/>
    <property type="match status" value="1"/>
</dbReference>
<keyword evidence="3" id="KW-0808">Transferase</keyword>
<protein>
    <submittedName>
        <fullName evidence="6">Methyltransferase protein 15</fullName>
    </submittedName>
</protein>
<evidence type="ECO:0000313" key="7">
    <source>
        <dbReference type="Proteomes" id="UP000230066"/>
    </source>
</evidence>
<feature type="region of interest" description="Disordered" evidence="5">
    <location>
        <begin position="365"/>
        <end position="388"/>
    </location>
</feature>
<dbReference type="InterPro" id="IPR023397">
    <property type="entry name" value="SAM-dep_MeTrfase_MraW_recog"/>
</dbReference>
<dbReference type="Gene3D" id="3.40.50.150">
    <property type="entry name" value="Vaccinia Virus protein VP39"/>
    <property type="match status" value="1"/>
</dbReference>
<dbReference type="Proteomes" id="UP000230066">
    <property type="component" value="Unassembled WGS sequence"/>
</dbReference>
<dbReference type="InterPro" id="IPR002903">
    <property type="entry name" value="RsmH"/>
</dbReference>
<dbReference type="Pfam" id="PF01795">
    <property type="entry name" value="Methyltransf_5"/>
    <property type="match status" value="1"/>
</dbReference>
<keyword evidence="7" id="KW-1185">Reference proteome</keyword>
<dbReference type="NCBIfam" id="TIGR00006">
    <property type="entry name" value="16S rRNA (cytosine(1402)-N(4))-methyltransferase RsmH"/>
    <property type="match status" value="1"/>
</dbReference>
<gene>
    <name evidence="6" type="ORF">D915_008140</name>
</gene>
<organism evidence="6 7">
    <name type="scientific">Fasciola hepatica</name>
    <name type="common">Liver fluke</name>
    <dbReference type="NCBI Taxonomy" id="6192"/>
    <lineage>
        <taxon>Eukaryota</taxon>
        <taxon>Metazoa</taxon>
        <taxon>Spiralia</taxon>
        <taxon>Lophotrochozoa</taxon>
        <taxon>Platyhelminthes</taxon>
        <taxon>Trematoda</taxon>
        <taxon>Digenea</taxon>
        <taxon>Plagiorchiida</taxon>
        <taxon>Echinostomata</taxon>
        <taxon>Echinostomatoidea</taxon>
        <taxon>Fasciolidae</taxon>
        <taxon>Fasciola</taxon>
    </lineage>
</organism>
<dbReference type="GO" id="GO:0071424">
    <property type="term" value="F:rRNA (cytosine-N4-)-methyltransferase activity"/>
    <property type="evidence" value="ECO:0007669"/>
    <property type="project" value="TreeGrafter"/>
</dbReference>
<keyword evidence="4" id="KW-0949">S-adenosyl-L-methionine</keyword>
<dbReference type="SUPFAM" id="SSF53335">
    <property type="entry name" value="S-adenosyl-L-methionine-dependent methyltransferases"/>
    <property type="match status" value="1"/>
</dbReference>
<evidence type="ECO:0000256" key="5">
    <source>
        <dbReference type="SAM" id="MobiDB-lite"/>
    </source>
</evidence>
<name>A0A4E0R1G6_FASHE</name>
<dbReference type="GO" id="GO:0070475">
    <property type="term" value="P:rRNA base methylation"/>
    <property type="evidence" value="ECO:0007669"/>
    <property type="project" value="TreeGrafter"/>
</dbReference>
<dbReference type="EMBL" id="JXXN02003735">
    <property type="protein sequence ID" value="THD21223.1"/>
    <property type="molecule type" value="Genomic_DNA"/>
</dbReference>
<dbReference type="HAMAP" id="MF_01007">
    <property type="entry name" value="16SrRNA_methyltr_H"/>
    <property type="match status" value="1"/>
</dbReference>
<sequence length="388" mass="43543">MAGPRFIRLMIHNMRKHARPALSDTNKSVPHVPVMRDEVVRLLNPQKNEVFLDMTFGAGGHTQTMLNTCPSLTCFAMDRDPESLKHFERVRNETKGHLISLFGRFSQLPVLGEPHGLGPNTVDMILMDLGMSSMQLDNAQRGFGFKHSSRLDMRMNGNSTEDVTAEDIVNTLNSADLARIFKCYGEERYARRIANAIYEHRTTLGPVRSAKQLNDIISSVTPRWSGTVKLPDDRSISTTNPSARVFQALRIFVNDELNELCAGLELAERLLRPPSHSPTGRGGRLVVISFHSLEDRLVKRALSNTTGLHSNERDTHLPLAMQLASRTQTSIVGLVRRQRLLTQLALEQPAEEPQIRWAKCLGPLTPSEQEVSENPRSRSAKLRFVEKA</sequence>
<accession>A0A4E0R1G6</accession>
<evidence type="ECO:0000313" key="6">
    <source>
        <dbReference type="EMBL" id="THD21223.1"/>
    </source>
</evidence>
<dbReference type="PANTHER" id="PTHR11265:SF0">
    <property type="entry name" value="12S RRNA N4-METHYLCYTIDINE METHYLTRANSFERASE"/>
    <property type="match status" value="1"/>
</dbReference>